<reference evidence="3" key="1">
    <citation type="journal article" date="2019" name="Int. J. Syst. Evol. Microbiol.">
        <title>The Global Catalogue of Microorganisms (GCM) 10K type strain sequencing project: providing services to taxonomists for standard genome sequencing and annotation.</title>
        <authorList>
            <consortium name="The Broad Institute Genomics Platform"/>
            <consortium name="The Broad Institute Genome Sequencing Center for Infectious Disease"/>
            <person name="Wu L."/>
            <person name="Ma J."/>
        </authorList>
    </citation>
    <scope>NUCLEOTIDE SEQUENCE [LARGE SCALE GENOMIC DNA]</scope>
    <source>
        <strain evidence="3">JCM 17695</strain>
    </source>
</reference>
<evidence type="ECO:0000313" key="3">
    <source>
        <dbReference type="Proteomes" id="UP001596512"/>
    </source>
</evidence>
<dbReference type="Proteomes" id="UP001596512">
    <property type="component" value="Unassembled WGS sequence"/>
</dbReference>
<proteinExistence type="predicted"/>
<evidence type="ECO:0000313" key="2">
    <source>
        <dbReference type="EMBL" id="MFC7612396.1"/>
    </source>
</evidence>
<evidence type="ECO:0000256" key="1">
    <source>
        <dbReference type="SAM" id="MobiDB-lite"/>
    </source>
</evidence>
<feature type="region of interest" description="Disordered" evidence="1">
    <location>
        <begin position="22"/>
        <end position="47"/>
    </location>
</feature>
<gene>
    <name evidence="2" type="ORF">ACFQV2_00630</name>
</gene>
<protein>
    <submittedName>
        <fullName evidence="2">Uncharacterized protein</fullName>
    </submittedName>
</protein>
<organism evidence="2 3">
    <name type="scientific">Actinokineospora soli</name>
    <dbReference type="NCBI Taxonomy" id="1048753"/>
    <lineage>
        <taxon>Bacteria</taxon>
        <taxon>Bacillati</taxon>
        <taxon>Actinomycetota</taxon>
        <taxon>Actinomycetes</taxon>
        <taxon>Pseudonocardiales</taxon>
        <taxon>Pseudonocardiaceae</taxon>
        <taxon>Actinokineospora</taxon>
    </lineage>
</organism>
<keyword evidence="3" id="KW-1185">Reference proteome</keyword>
<feature type="compositionally biased region" description="Low complexity" evidence="1">
    <location>
        <begin position="25"/>
        <end position="47"/>
    </location>
</feature>
<name>A0ABW2THT6_9PSEU</name>
<comment type="caution">
    <text evidence="2">The sequence shown here is derived from an EMBL/GenBank/DDBJ whole genome shotgun (WGS) entry which is preliminary data.</text>
</comment>
<sequence>MSSSDSARPWRRSSARILRTLRLPATTGSTPAASSSGCAPTCSARTV</sequence>
<dbReference type="EMBL" id="JBHTEY010000003">
    <property type="protein sequence ID" value="MFC7612396.1"/>
    <property type="molecule type" value="Genomic_DNA"/>
</dbReference>
<accession>A0ABW2THT6</accession>